<dbReference type="Proteomes" id="UP000515153">
    <property type="component" value="Chromosome VII"/>
</dbReference>
<feature type="region of interest" description="Disordered" evidence="1">
    <location>
        <begin position="872"/>
        <end position="940"/>
    </location>
</feature>
<feature type="compositionally biased region" description="Polar residues" evidence="1">
    <location>
        <begin position="982"/>
        <end position="991"/>
    </location>
</feature>
<organism evidence="2 3">
    <name type="scientific">Pyricularia grisea</name>
    <name type="common">Crabgrass-specific blast fungus</name>
    <name type="synonym">Magnaporthe grisea</name>
    <dbReference type="NCBI Taxonomy" id="148305"/>
    <lineage>
        <taxon>Eukaryota</taxon>
        <taxon>Fungi</taxon>
        <taxon>Dikarya</taxon>
        <taxon>Ascomycota</taxon>
        <taxon>Pezizomycotina</taxon>
        <taxon>Sordariomycetes</taxon>
        <taxon>Sordariomycetidae</taxon>
        <taxon>Magnaporthales</taxon>
        <taxon>Pyriculariaceae</taxon>
        <taxon>Pyricularia</taxon>
    </lineage>
</organism>
<feature type="compositionally biased region" description="Polar residues" evidence="1">
    <location>
        <begin position="547"/>
        <end position="590"/>
    </location>
</feature>
<feature type="region of interest" description="Disordered" evidence="1">
    <location>
        <begin position="57"/>
        <end position="79"/>
    </location>
</feature>
<feature type="region of interest" description="Disordered" evidence="1">
    <location>
        <begin position="1145"/>
        <end position="1228"/>
    </location>
</feature>
<feature type="region of interest" description="Disordered" evidence="1">
    <location>
        <begin position="262"/>
        <end position="286"/>
    </location>
</feature>
<evidence type="ECO:0000313" key="3">
    <source>
        <dbReference type="RefSeq" id="XP_030979998.1"/>
    </source>
</evidence>
<feature type="compositionally biased region" description="Low complexity" evidence="1">
    <location>
        <begin position="1217"/>
        <end position="1228"/>
    </location>
</feature>
<feature type="compositionally biased region" description="Pro residues" evidence="1">
    <location>
        <begin position="648"/>
        <end position="659"/>
    </location>
</feature>
<feature type="compositionally biased region" description="Polar residues" evidence="1">
    <location>
        <begin position="720"/>
        <end position="737"/>
    </location>
</feature>
<feature type="region of interest" description="Disordered" evidence="1">
    <location>
        <begin position="619"/>
        <end position="781"/>
    </location>
</feature>
<name>A0A6P8AYK7_PYRGI</name>
<reference evidence="3" key="2">
    <citation type="submission" date="2019-10" db="EMBL/GenBank/DDBJ databases">
        <authorList>
            <consortium name="NCBI Genome Project"/>
        </authorList>
    </citation>
    <scope>NUCLEOTIDE SEQUENCE</scope>
    <source>
        <strain evidence="3">NI907</strain>
    </source>
</reference>
<dbReference type="KEGG" id="pgri:PgNI_10725"/>
<feature type="region of interest" description="Disordered" evidence="1">
    <location>
        <begin position="92"/>
        <end position="157"/>
    </location>
</feature>
<reference evidence="2 3" key="1">
    <citation type="journal article" date="2019" name="Mol. Biol. Evol.">
        <title>Blast fungal genomes show frequent chromosomal changes, gene gains and losses, and effector gene turnover.</title>
        <authorList>
            <person name="Gomez Luciano L.B."/>
            <person name="Jason Tsai I."/>
            <person name="Chuma I."/>
            <person name="Tosa Y."/>
            <person name="Chen Y.H."/>
            <person name="Li J.Y."/>
            <person name="Li M.Y."/>
            <person name="Jade Lu M.Y."/>
            <person name="Nakayashiki H."/>
            <person name="Li W.H."/>
        </authorList>
    </citation>
    <scope>NUCLEOTIDE SEQUENCE [LARGE SCALE GENOMIC DNA]</scope>
    <source>
        <strain evidence="2 3">NI907</strain>
    </source>
</reference>
<feature type="compositionally biased region" description="Polar residues" evidence="1">
    <location>
        <begin position="262"/>
        <end position="271"/>
    </location>
</feature>
<keyword evidence="2" id="KW-1185">Reference proteome</keyword>
<protein>
    <submittedName>
        <fullName evidence="3">Uncharacterized protein</fullName>
    </submittedName>
</protein>
<proteinExistence type="predicted"/>
<feature type="compositionally biased region" description="Basic and acidic residues" evidence="1">
    <location>
        <begin position="537"/>
        <end position="546"/>
    </location>
</feature>
<feature type="compositionally biased region" description="Basic and acidic residues" evidence="1">
    <location>
        <begin position="592"/>
        <end position="605"/>
    </location>
</feature>
<feature type="region of interest" description="Disordered" evidence="1">
    <location>
        <begin position="982"/>
        <end position="1080"/>
    </location>
</feature>
<feature type="compositionally biased region" description="Polar residues" evidence="1">
    <location>
        <begin position="1029"/>
        <end position="1039"/>
    </location>
</feature>
<feature type="region of interest" description="Disordered" evidence="1">
    <location>
        <begin position="302"/>
        <end position="333"/>
    </location>
</feature>
<dbReference type="GeneID" id="41965604"/>
<feature type="compositionally biased region" description="Polar residues" evidence="1">
    <location>
        <begin position="751"/>
        <end position="762"/>
    </location>
</feature>
<accession>A0A6P8AYK7</accession>
<feature type="compositionally biased region" description="Polar residues" evidence="1">
    <location>
        <begin position="1192"/>
        <end position="1206"/>
    </location>
</feature>
<dbReference type="RefSeq" id="XP_030979998.1">
    <property type="nucleotide sequence ID" value="XM_031130698.1"/>
</dbReference>
<feature type="compositionally biased region" description="Low complexity" evidence="1">
    <location>
        <begin position="833"/>
        <end position="844"/>
    </location>
</feature>
<feature type="compositionally biased region" description="Polar residues" evidence="1">
    <location>
        <begin position="1"/>
        <end position="10"/>
    </location>
</feature>
<feature type="region of interest" description="Disordered" evidence="1">
    <location>
        <begin position="1"/>
        <end position="22"/>
    </location>
</feature>
<gene>
    <name evidence="3" type="ORF">PgNI_10725</name>
</gene>
<reference evidence="3" key="3">
    <citation type="submission" date="2025-08" db="UniProtKB">
        <authorList>
            <consortium name="RefSeq"/>
        </authorList>
    </citation>
    <scope>IDENTIFICATION</scope>
    <source>
        <strain evidence="3">NI907</strain>
    </source>
</reference>
<evidence type="ECO:0000256" key="1">
    <source>
        <dbReference type="SAM" id="MobiDB-lite"/>
    </source>
</evidence>
<evidence type="ECO:0000313" key="2">
    <source>
        <dbReference type="Proteomes" id="UP000515153"/>
    </source>
</evidence>
<feature type="region of interest" description="Disordered" evidence="1">
    <location>
        <begin position="537"/>
        <end position="605"/>
    </location>
</feature>
<feature type="region of interest" description="Disordered" evidence="1">
    <location>
        <begin position="827"/>
        <end position="849"/>
    </location>
</feature>
<sequence>MGNTQSSESSHGPDYERKAPAKLVKQRYDANDDDMRFFSSASTPGLILASGHPARRYTMPAGQSPSVASFDHSVPLPTRQNSTTALNLLSAGREPLSDAGSRQDLTTDEKQRKDRNRRSIFRSKSSSAETKRRAKPERRNTIMATSTPPLPPIEGQGVALPPNRMSIFLGPSESSYLDEAAPGKCVGLFNVMILEYKRADQDLTNSSWHINDNRTSWHYNLKTYDAKRLLNLVQDDPDASRQEEGSVGVSAAPSEQRFSVLSETTWKSSHPAQPAENSPLPRVNSDLSMYTPVRRRSVIQTPGVATRHNSSRPPSVNYRFSHPPTPSNLSRQPSFEIEGRVKSMPPPPTPMSEEMPPMPRLRDPDEPLGLVTPCEGDYQTIGAFKLGTLRITNGCASPVPSPEPDEKHMINPPAPSSPQLQNNSSYFTQTLAAVESYGDSETDVVGDMGGIMPGSRSRHVTKMTTRSSVDFIESTAELPETIAENQLYDSNAPTFRASPDSPWLQTTSRINAVEDNLFDDDGQPEYSTVEKLDLRLDPNAKRDSKSENLNQARGISRSDSGFVSSPNSEYPTPQKPLSKTDSGYSSNISLRSLRDGPSKTNAEGDRSWTVALRRMSSAGSALEAPVPDLKLDGSFEVSKPETAAEPLRSPPPPPPPPKDFPASVLGRKSSSKSGQVVTSQQTGNAASQPDARDIKQDTNSSSSSSRTWQVVPVPAESPKSPHSATSEHSGSALSIGSSPVKPGRLQRFLSIGSSGRSKTLTAHATHVAEETDIPPVPKQMRRNLRTHSGLFPMTTKRLAIRPQRSRDTLKTIISVGSLEVHASAKEPLPYIPSSNSASSSTVDSQPRTAVDHRHTFAPSTLGLATFPESEAVVEPDQIGPKPTRTPSIPRKPVPSRGESVKRILSTQFYKKGPEAPADSVPTAEPEPIAYSAPSSNMGNKTYETEARAITEEGRLHGLFPSPTGRAKSLTSQVERSWSIKNWASPSPTLSSFGPMDNSMPQSPASIPSPLVSESMRKKKTTTPPPVSMKTRNQTSTGVSQPLRALSTPPAQAHSDMPASSSRRAVSHEVLRQSPLSYGRNRPQQQLLGSLEPSHLPLNASSTSHPQFMAPDWPIRSDHTSSFNKRHTSIGQVNNTELFIAELPADSVARRRPSTSGEGAYPRPNSSHRAGPDLRFGQDFASQNSVRPPPAHANQQRGILKQQSSPNFDPKWSRGPSQQFQQHWEQQEQQLGGRYHPYVPRAHGRNRSMTLAGPANGQSGQGVPYRILHSYNSPAYRNAPIWG</sequence>
<feature type="compositionally biased region" description="Polar residues" evidence="1">
    <location>
        <begin position="671"/>
        <end position="687"/>
    </location>
</feature>